<feature type="region of interest" description="Disordered" evidence="1">
    <location>
        <begin position="602"/>
        <end position="639"/>
    </location>
</feature>
<dbReference type="EMBL" id="LROM01000072">
    <property type="protein sequence ID" value="OFA03516.1"/>
    <property type="molecule type" value="Genomic_DNA"/>
</dbReference>
<accession>A0A1E7WV30</accession>
<feature type="compositionally biased region" description="Low complexity" evidence="1">
    <location>
        <begin position="477"/>
        <end position="488"/>
    </location>
</feature>
<evidence type="ECO:0000313" key="4">
    <source>
        <dbReference type="Proteomes" id="UP000175989"/>
    </source>
</evidence>
<name>A0A1E7WV30_9BURK</name>
<dbReference type="RefSeq" id="WP_229255313.1">
    <property type="nucleotide sequence ID" value="NZ_LROM01000072.1"/>
</dbReference>
<gene>
    <name evidence="3" type="ORF">DUPY_18980</name>
</gene>
<feature type="compositionally biased region" description="Low complexity" evidence="1">
    <location>
        <begin position="36"/>
        <end position="48"/>
    </location>
</feature>
<dbReference type="InterPro" id="IPR021728">
    <property type="entry name" value="DUF3300"/>
</dbReference>
<feature type="region of interest" description="Disordered" evidence="1">
    <location>
        <begin position="30"/>
        <end position="57"/>
    </location>
</feature>
<evidence type="ECO:0000313" key="3">
    <source>
        <dbReference type="EMBL" id="OFA03516.1"/>
    </source>
</evidence>
<dbReference type="Pfam" id="PF11737">
    <property type="entry name" value="DUF3300"/>
    <property type="match status" value="1"/>
</dbReference>
<dbReference type="PATRIC" id="fig|762836.4.peg.1970"/>
<feature type="chain" id="PRO_5009207780" description="DUF3300 domain-containing protein" evidence="2">
    <location>
        <begin position="25"/>
        <end position="639"/>
    </location>
</feature>
<keyword evidence="4" id="KW-1185">Reference proteome</keyword>
<sequence>MDAHPRMFKQAVSSSLILSLLVLAGCNKPGQPPAPQTAAPAATAATSPQPAPYTPPTAEQLSQMVAPIALFPDKLVGQVLAGATYPQQIAAANQWLGQNPSLKGDALQSAEAGQPWDVSVKSLTTFPTVLNQMASNIDWTTALGDAYVNDPADVMNAIQLLRSRAQQSGNLKNSSHLRVSTVVHSSAPASPEPAYVARSSSDPLVYDGPAVIPPPTQTIVIEPAQPDVVYVPQYNPTVVYGAPMQVYPGWVEQRPVYATQTLVETGALSFGIGVLVGAAVSHHHDWGWNSWGVNWGGPAPQYGGPGYSGYGGGWHRPAVVYNNTTYVSKSVTVVNRVNNINVTNNSYRTVNNVNNVVNRTQNFAAPNVALRPSPNFAQNFAASPAHNTAQQHPVAAMTMPHFTQRDVVPGVLPLPATALQPMHNAGAPQMHQFAQAPHNMPAPTSMQHQIHQMEQTQQTHQMQQTQQRQQTAHDPLQQHQPFQQHQPIQPFQQHQPIQPFQQHQPQQAERIVQASRMAPIDVGHAMHNERGVDRAAAEAEMEHQHADAAAQRMAQERNSAPAHMAPVQHVNPVMQPAPSPQREANAGHGQFQPHQQMMAMHAEHAHPVEQHAAPHVERHEQAAHHRDEHGKHDPQERHG</sequence>
<reference evidence="4" key="1">
    <citation type="journal article" date="2016" name="Front. Microbiol.">
        <title>Molecular Keys to the Janthinobacterium and Duganella spp. Interaction with the Plant Pathogen Fusarium graminearum.</title>
        <authorList>
            <person name="Haack F.S."/>
            <person name="Poehlein A."/>
            <person name="Kroger C."/>
            <person name="Voigt C.A."/>
            <person name="Piepenbring M."/>
            <person name="Bode H.B."/>
            <person name="Daniel R."/>
            <person name="Schafer W."/>
            <person name="Streit W.R."/>
        </authorList>
    </citation>
    <scope>NUCLEOTIDE SEQUENCE [LARGE SCALE GENOMIC DNA]</scope>
    <source>
        <strain evidence="4">T54</strain>
    </source>
</reference>
<protein>
    <recommendedName>
        <fullName evidence="5">DUF3300 domain-containing protein</fullName>
    </recommendedName>
</protein>
<feature type="region of interest" description="Disordered" evidence="1">
    <location>
        <begin position="436"/>
        <end position="488"/>
    </location>
</feature>
<evidence type="ECO:0008006" key="5">
    <source>
        <dbReference type="Google" id="ProtNLM"/>
    </source>
</evidence>
<evidence type="ECO:0000256" key="1">
    <source>
        <dbReference type="SAM" id="MobiDB-lite"/>
    </source>
</evidence>
<dbReference type="Proteomes" id="UP000175989">
    <property type="component" value="Unassembled WGS sequence"/>
</dbReference>
<proteinExistence type="predicted"/>
<dbReference type="PANTHER" id="PTHR40269">
    <property type="entry name" value="OUTER MEMBRANE PROTEIN-RELATED"/>
    <property type="match status" value="1"/>
</dbReference>
<dbReference type="AlphaFoldDB" id="A0A1E7WV30"/>
<organism evidence="3 4">
    <name type="scientific">Duganella phyllosphaerae</name>
    <dbReference type="NCBI Taxonomy" id="762836"/>
    <lineage>
        <taxon>Bacteria</taxon>
        <taxon>Pseudomonadati</taxon>
        <taxon>Pseudomonadota</taxon>
        <taxon>Betaproteobacteria</taxon>
        <taxon>Burkholderiales</taxon>
        <taxon>Oxalobacteraceae</taxon>
        <taxon>Telluria group</taxon>
        <taxon>Duganella</taxon>
    </lineage>
</organism>
<comment type="caution">
    <text evidence="3">The sequence shown here is derived from an EMBL/GenBank/DDBJ whole genome shotgun (WGS) entry which is preliminary data.</text>
</comment>
<keyword evidence="2" id="KW-0732">Signal</keyword>
<dbReference type="PROSITE" id="PS51257">
    <property type="entry name" value="PROKAR_LIPOPROTEIN"/>
    <property type="match status" value="1"/>
</dbReference>
<feature type="compositionally biased region" description="Low complexity" evidence="1">
    <location>
        <begin position="446"/>
        <end position="470"/>
    </location>
</feature>
<dbReference type="PANTHER" id="PTHR40269:SF1">
    <property type="entry name" value="OUTER MEMBRANE PROTEIN"/>
    <property type="match status" value="1"/>
</dbReference>
<feature type="signal peptide" evidence="2">
    <location>
        <begin position="1"/>
        <end position="24"/>
    </location>
</feature>
<evidence type="ECO:0000256" key="2">
    <source>
        <dbReference type="SAM" id="SignalP"/>
    </source>
</evidence>